<evidence type="ECO:0000313" key="3">
    <source>
        <dbReference type="EMBL" id="OBZ91615.1"/>
    </source>
</evidence>
<gene>
    <name evidence="3" type="ORF">A0J61_00332</name>
</gene>
<evidence type="ECO:0000256" key="1">
    <source>
        <dbReference type="SAM" id="Coils"/>
    </source>
</evidence>
<keyword evidence="4" id="KW-1185">Reference proteome</keyword>
<dbReference type="EMBL" id="LUGH01000007">
    <property type="protein sequence ID" value="OBZ91615.1"/>
    <property type="molecule type" value="Genomic_DNA"/>
</dbReference>
<dbReference type="STRING" id="101091.A0A1C7NR47"/>
<dbReference type="Proteomes" id="UP000093000">
    <property type="component" value="Unassembled WGS sequence"/>
</dbReference>
<feature type="coiled-coil region" evidence="1">
    <location>
        <begin position="5"/>
        <end position="32"/>
    </location>
</feature>
<name>A0A1C7NR47_9FUNG</name>
<protein>
    <submittedName>
        <fullName evidence="3">Uncharacterized protein</fullName>
    </submittedName>
</protein>
<dbReference type="OrthoDB" id="2280493at2759"/>
<evidence type="ECO:0000256" key="2">
    <source>
        <dbReference type="SAM" id="MobiDB-lite"/>
    </source>
</evidence>
<accession>A0A1C7NR47</accession>
<proteinExistence type="predicted"/>
<dbReference type="AlphaFoldDB" id="A0A1C7NR47"/>
<sequence>MEKTLIDYDKNLQELERQREQLEIVMQKMGQEWEESGAGIGWLGSLDVPTVESDLSPSTTATSPNTITETPLSELTDELLDTNKSPLLEKCIAPRTDVLSLTHQPLFTNILSQTTGPSPEYLQSLLNVNEALLAESLANNNTHGHSNTTILTPVEERRMFPNQLNSPLITPDDQSNDADSSDFHCNTPRDYLGNVNPDTEMIISPLAPTASKQLTSNSASLRF</sequence>
<dbReference type="InParanoid" id="A0A1C7NR47"/>
<feature type="region of interest" description="Disordered" evidence="2">
    <location>
        <begin position="163"/>
        <end position="185"/>
    </location>
</feature>
<keyword evidence="1" id="KW-0175">Coiled coil</keyword>
<evidence type="ECO:0000313" key="4">
    <source>
        <dbReference type="Proteomes" id="UP000093000"/>
    </source>
</evidence>
<organism evidence="3 4">
    <name type="scientific">Choanephora cucurbitarum</name>
    <dbReference type="NCBI Taxonomy" id="101091"/>
    <lineage>
        <taxon>Eukaryota</taxon>
        <taxon>Fungi</taxon>
        <taxon>Fungi incertae sedis</taxon>
        <taxon>Mucoromycota</taxon>
        <taxon>Mucoromycotina</taxon>
        <taxon>Mucoromycetes</taxon>
        <taxon>Mucorales</taxon>
        <taxon>Mucorineae</taxon>
        <taxon>Choanephoraceae</taxon>
        <taxon>Choanephoroideae</taxon>
        <taxon>Choanephora</taxon>
    </lineage>
</organism>
<reference evidence="3 4" key="1">
    <citation type="submission" date="2016-03" db="EMBL/GenBank/DDBJ databases">
        <title>Choanephora cucurbitarum.</title>
        <authorList>
            <person name="Min B."/>
            <person name="Park H."/>
            <person name="Park J.-H."/>
            <person name="Shin H.-D."/>
            <person name="Choi I.-G."/>
        </authorList>
    </citation>
    <scope>NUCLEOTIDE SEQUENCE [LARGE SCALE GENOMIC DNA]</scope>
    <source>
        <strain evidence="3 4">KUS-F28377</strain>
    </source>
</reference>
<comment type="caution">
    <text evidence="3">The sequence shown here is derived from an EMBL/GenBank/DDBJ whole genome shotgun (WGS) entry which is preliminary data.</text>
</comment>